<protein>
    <submittedName>
        <fullName evidence="2">Uncharacterized protein</fullName>
    </submittedName>
</protein>
<feature type="coiled-coil region" evidence="1">
    <location>
        <begin position="150"/>
        <end position="177"/>
    </location>
</feature>
<dbReference type="RefSeq" id="WP_135870387.1">
    <property type="nucleotide sequence ID" value="NZ_SRSC01000002.1"/>
</dbReference>
<keyword evidence="1" id="KW-0175">Coiled coil</keyword>
<evidence type="ECO:0000256" key="1">
    <source>
        <dbReference type="SAM" id="Coils"/>
    </source>
</evidence>
<organism evidence="2 4">
    <name type="scientific">Geomonas terrae</name>
    <dbReference type="NCBI Taxonomy" id="2562681"/>
    <lineage>
        <taxon>Bacteria</taxon>
        <taxon>Pseudomonadati</taxon>
        <taxon>Thermodesulfobacteriota</taxon>
        <taxon>Desulfuromonadia</taxon>
        <taxon>Geobacterales</taxon>
        <taxon>Geobacteraceae</taxon>
        <taxon>Geomonas</taxon>
    </lineage>
</organism>
<reference evidence="2 4" key="1">
    <citation type="submission" date="2019-04" db="EMBL/GenBank/DDBJ databases">
        <title>Geobacter oryzae sp. nov., ferric-reducing bacteria isolated from paddy soil.</title>
        <authorList>
            <person name="Xu Z."/>
            <person name="Masuda Y."/>
            <person name="Itoh H."/>
            <person name="Senoo K."/>
        </authorList>
    </citation>
    <scope>NUCLEOTIDE SEQUENCE [LARGE SCALE GENOMIC DNA]</scope>
    <source>
        <strain evidence="2 4">Red111</strain>
    </source>
</reference>
<dbReference type="AlphaFoldDB" id="A0A4S1CBZ0"/>
<evidence type="ECO:0000313" key="2">
    <source>
        <dbReference type="EMBL" id="TGU70500.1"/>
    </source>
</evidence>
<dbReference type="EMBL" id="SRSC01000004">
    <property type="protein sequence ID" value="TGU70500.1"/>
    <property type="molecule type" value="Genomic_DNA"/>
</dbReference>
<proteinExistence type="predicted"/>
<keyword evidence="4" id="KW-1185">Reference proteome</keyword>
<evidence type="ECO:0000313" key="4">
    <source>
        <dbReference type="Proteomes" id="UP000306416"/>
    </source>
</evidence>
<dbReference type="Proteomes" id="UP000306416">
    <property type="component" value="Unassembled WGS sequence"/>
</dbReference>
<gene>
    <name evidence="3" type="ORF">E4633_11585</name>
    <name evidence="2" type="ORF">E4633_15975</name>
</gene>
<evidence type="ECO:0000313" key="3">
    <source>
        <dbReference type="EMBL" id="TGU72920.1"/>
    </source>
</evidence>
<dbReference type="EMBL" id="SRSC01000002">
    <property type="protein sequence ID" value="TGU72920.1"/>
    <property type="molecule type" value="Genomic_DNA"/>
</dbReference>
<name>A0A4S1CBZ0_9BACT</name>
<sequence>MQKIAVLYLDETDRKGWDDAFLGMPHVMTVTAENGLTRALESVRAMGEDLRVAVISSRLYPYPHPGLVGLLRELNPDLEVLLISREACAPALKPLLEDHIRHLCIMPTQAGVNEERLPAVIDMLLKQRGWDISCCLKEGTVLHSYRLSSSEEKEDLIAKLEELLDGEGEEMELLRQKGALLADELLENAMYDAPRSGRGDRLFSKGERRSMLPREDIVFSFGFDGETLSLALTDNWGSLNPDEVLEYLTRNEEESLDCGDPGGRGLFIVWRFLDRFHVAVTPGHSTRVGGHLHLRSTLPPEAPRGVHIINGCEEVAA</sequence>
<comment type="caution">
    <text evidence="2">The sequence shown here is derived from an EMBL/GenBank/DDBJ whole genome shotgun (WGS) entry which is preliminary data.</text>
</comment>
<accession>A0A4S1CBZ0</accession>